<evidence type="ECO:0000313" key="15">
    <source>
        <dbReference type="EMBL" id="KRL86499.1"/>
    </source>
</evidence>
<evidence type="ECO:0000256" key="14">
    <source>
        <dbReference type="ARBA" id="ARBA00042865"/>
    </source>
</evidence>
<keyword evidence="12" id="KW-1015">Disulfide bond</keyword>
<keyword evidence="13" id="KW-0325">Glycoprotein</keyword>
<keyword evidence="9" id="KW-1133">Transmembrane helix</keyword>
<reference evidence="15 16" key="1">
    <citation type="journal article" date="2015" name="Genome Announc.">
        <title>Expanding the biotechnology potential of lactobacilli through comparative genomics of 213 strains and associated genera.</title>
        <authorList>
            <person name="Sun Z."/>
            <person name="Harris H.M."/>
            <person name="McCann A."/>
            <person name="Guo C."/>
            <person name="Argimon S."/>
            <person name="Zhang W."/>
            <person name="Yang X."/>
            <person name="Jeffery I.B."/>
            <person name="Cooney J.C."/>
            <person name="Kagawa T.F."/>
            <person name="Liu W."/>
            <person name="Song Y."/>
            <person name="Salvetti E."/>
            <person name="Wrobel A."/>
            <person name="Rasinkangas P."/>
            <person name="Parkhill J."/>
            <person name="Rea M.C."/>
            <person name="O'Sullivan O."/>
            <person name="Ritari J."/>
            <person name="Douillard F.P."/>
            <person name="Paul Ross R."/>
            <person name="Yang R."/>
            <person name="Briner A.E."/>
            <person name="Felis G.E."/>
            <person name="de Vos W.M."/>
            <person name="Barrangou R."/>
            <person name="Klaenhammer T.R."/>
            <person name="Caufield P.W."/>
            <person name="Cui Y."/>
            <person name="Zhang H."/>
            <person name="O'Toole P.W."/>
        </authorList>
    </citation>
    <scope>NUCLEOTIDE SEQUENCE [LARGE SCALE GENOMIC DNA]</scope>
    <source>
        <strain evidence="15 16">DSM 15945</strain>
    </source>
</reference>
<dbReference type="GO" id="GO:0015012">
    <property type="term" value="P:heparan sulfate proteoglycan biosynthetic process"/>
    <property type="evidence" value="ECO:0007669"/>
    <property type="project" value="TreeGrafter"/>
</dbReference>
<evidence type="ECO:0000256" key="9">
    <source>
        <dbReference type="ARBA" id="ARBA00022989"/>
    </source>
</evidence>
<evidence type="ECO:0000256" key="6">
    <source>
        <dbReference type="ARBA" id="ARBA00022723"/>
    </source>
</evidence>
<dbReference type="GO" id="GO:0046872">
    <property type="term" value="F:metal ion binding"/>
    <property type="evidence" value="ECO:0007669"/>
    <property type="project" value="UniProtKB-KW"/>
</dbReference>
<accession>A0A0R1U5B8</accession>
<dbReference type="GO" id="GO:0050650">
    <property type="term" value="P:chondroitin sulfate proteoglycan biosynthetic process"/>
    <property type="evidence" value="ECO:0007669"/>
    <property type="project" value="TreeGrafter"/>
</dbReference>
<comment type="subcellular location">
    <subcellularLocation>
        <location evidence="2">Endoplasmic reticulum membrane</location>
        <topology evidence="2">Single-pass type II membrane protein</topology>
    </subcellularLocation>
    <subcellularLocation>
        <location evidence="1">Golgi apparatus membrane</location>
        <topology evidence="1">Single-pass type II membrane protein</topology>
    </subcellularLocation>
</comment>
<dbReference type="GO" id="GO:0030158">
    <property type="term" value="F:protein xylosyltransferase activity"/>
    <property type="evidence" value="ECO:0007669"/>
    <property type="project" value="InterPro"/>
</dbReference>
<evidence type="ECO:0000256" key="4">
    <source>
        <dbReference type="ARBA" id="ARBA00022679"/>
    </source>
</evidence>
<keyword evidence="4" id="KW-0808">Transferase</keyword>
<dbReference type="PATRIC" id="fig|1423783.4.peg.773"/>
<dbReference type="Proteomes" id="UP000051922">
    <property type="component" value="Unassembled WGS sequence"/>
</dbReference>
<organism evidence="15 16">
    <name type="scientific">Lacticaseibacillus pantheris DSM 15945 = JCM 12539 = NBRC 106106</name>
    <dbReference type="NCBI Taxonomy" id="1423783"/>
    <lineage>
        <taxon>Bacteria</taxon>
        <taxon>Bacillati</taxon>
        <taxon>Bacillota</taxon>
        <taxon>Bacilli</taxon>
        <taxon>Lactobacillales</taxon>
        <taxon>Lactobacillaceae</taxon>
        <taxon>Lacticaseibacillus</taxon>
    </lineage>
</organism>
<keyword evidence="6" id="KW-0479">Metal-binding</keyword>
<keyword evidence="16" id="KW-1185">Reference proteome</keyword>
<keyword evidence="10" id="KW-0333">Golgi apparatus</keyword>
<dbReference type="RefSeq" id="WP_056956538.1">
    <property type="nucleotide sequence ID" value="NZ_AZFJ01000044.1"/>
</dbReference>
<keyword evidence="11" id="KW-0472">Membrane</keyword>
<gene>
    <name evidence="15" type="ORF">FC50_GL000748</name>
</gene>
<keyword evidence="3" id="KW-0328">Glycosyltransferase</keyword>
<keyword evidence="7" id="KW-0256">Endoplasmic reticulum</keyword>
<dbReference type="Pfam" id="PF02485">
    <property type="entry name" value="Branch"/>
    <property type="match status" value="1"/>
</dbReference>
<dbReference type="OrthoDB" id="7943907at2"/>
<evidence type="ECO:0000256" key="2">
    <source>
        <dbReference type="ARBA" id="ARBA00004648"/>
    </source>
</evidence>
<protein>
    <recommendedName>
        <fullName evidence="14">Peptide O-xylosyltransferase</fullName>
    </recommendedName>
</protein>
<dbReference type="PANTHER" id="PTHR46025:SF3">
    <property type="entry name" value="XYLOSYLTRANSFERASE OXT"/>
    <property type="match status" value="1"/>
</dbReference>
<evidence type="ECO:0000256" key="3">
    <source>
        <dbReference type="ARBA" id="ARBA00022676"/>
    </source>
</evidence>
<dbReference type="EMBL" id="AZFJ01000044">
    <property type="protein sequence ID" value="KRL86499.1"/>
    <property type="molecule type" value="Genomic_DNA"/>
</dbReference>
<comment type="caution">
    <text evidence="15">The sequence shown here is derived from an EMBL/GenBank/DDBJ whole genome shotgun (WGS) entry which is preliminary data.</text>
</comment>
<evidence type="ECO:0000256" key="12">
    <source>
        <dbReference type="ARBA" id="ARBA00023157"/>
    </source>
</evidence>
<evidence type="ECO:0000256" key="8">
    <source>
        <dbReference type="ARBA" id="ARBA00022968"/>
    </source>
</evidence>
<dbReference type="STRING" id="1423783.FC50_GL000748"/>
<evidence type="ECO:0000256" key="5">
    <source>
        <dbReference type="ARBA" id="ARBA00022692"/>
    </source>
</evidence>
<dbReference type="GO" id="GO:0016020">
    <property type="term" value="C:membrane"/>
    <property type="evidence" value="ECO:0007669"/>
    <property type="project" value="InterPro"/>
</dbReference>
<evidence type="ECO:0000256" key="11">
    <source>
        <dbReference type="ARBA" id="ARBA00023136"/>
    </source>
</evidence>
<dbReference type="AlphaFoldDB" id="A0A0R1U5B8"/>
<evidence type="ECO:0000256" key="1">
    <source>
        <dbReference type="ARBA" id="ARBA00004323"/>
    </source>
</evidence>
<evidence type="ECO:0000256" key="10">
    <source>
        <dbReference type="ARBA" id="ARBA00023034"/>
    </source>
</evidence>
<sequence>MSKHAYLIIANRNFEQLAQLVKVLDDERNDIYIQIDRTSREHRVAIETKKSVLKILDEIPIYWGDYSQIQAELNLFSAAAVQHYDFYHLMSGLDLPLANQDEIHDFFSQHYGQQFVTFSAQQTDVQLRVRMMPHTFRHHFREQSDGFLSLIARLYRRMENKALSITAAAKTSVDKIEYGSNWVSLSDDFVQCMVNPDNLKRIRSKFSKGYLVDELLVPFELNDLGFRDTVYYSQPVNDLPREFQGNLRYINWWDGKPYTWREKDFDTLIRAKRMGHLFSRKFDENIDADIVQSVVQLSLNK</sequence>
<keyword evidence="5" id="KW-0812">Transmembrane</keyword>
<dbReference type="InterPro" id="IPR043538">
    <property type="entry name" value="XYLT"/>
</dbReference>
<keyword evidence="8" id="KW-0735">Signal-anchor</keyword>
<evidence type="ECO:0000313" key="16">
    <source>
        <dbReference type="Proteomes" id="UP000051922"/>
    </source>
</evidence>
<dbReference type="PANTHER" id="PTHR46025">
    <property type="entry name" value="XYLOSYLTRANSFERASE OXT"/>
    <property type="match status" value="1"/>
</dbReference>
<evidence type="ECO:0000256" key="13">
    <source>
        <dbReference type="ARBA" id="ARBA00023180"/>
    </source>
</evidence>
<evidence type="ECO:0000256" key="7">
    <source>
        <dbReference type="ARBA" id="ARBA00022824"/>
    </source>
</evidence>
<name>A0A0R1U5B8_9LACO</name>
<dbReference type="InterPro" id="IPR003406">
    <property type="entry name" value="Glyco_trans_14"/>
</dbReference>
<proteinExistence type="predicted"/>